<keyword evidence="1" id="KW-0472">Membrane</keyword>
<keyword evidence="3" id="KW-1185">Reference proteome</keyword>
<feature type="transmembrane region" description="Helical" evidence="1">
    <location>
        <begin position="626"/>
        <end position="646"/>
    </location>
</feature>
<dbReference type="EMBL" id="JAHQCW010000011">
    <property type="protein sequence ID" value="MBU9736610.1"/>
    <property type="molecule type" value="Genomic_DNA"/>
</dbReference>
<feature type="transmembrane region" description="Helical" evidence="1">
    <location>
        <begin position="328"/>
        <end position="353"/>
    </location>
</feature>
<feature type="transmembrane region" description="Helical" evidence="1">
    <location>
        <begin position="559"/>
        <end position="582"/>
    </location>
</feature>
<evidence type="ECO:0000313" key="2">
    <source>
        <dbReference type="EMBL" id="MBU9736610.1"/>
    </source>
</evidence>
<feature type="transmembrane region" description="Helical" evidence="1">
    <location>
        <begin position="176"/>
        <end position="196"/>
    </location>
</feature>
<accession>A0A949JWT1</accession>
<feature type="transmembrane region" description="Helical" evidence="1">
    <location>
        <begin position="202"/>
        <end position="222"/>
    </location>
</feature>
<feature type="transmembrane region" description="Helical" evidence="1">
    <location>
        <begin position="597"/>
        <end position="614"/>
    </location>
</feature>
<organism evidence="2 3">
    <name type="scientific">Diplocloster agilis</name>
    <dbReference type="NCBI Taxonomy" id="2850323"/>
    <lineage>
        <taxon>Bacteria</taxon>
        <taxon>Bacillati</taxon>
        <taxon>Bacillota</taxon>
        <taxon>Clostridia</taxon>
        <taxon>Lachnospirales</taxon>
        <taxon>Lachnospiraceae</taxon>
        <taxon>Diplocloster</taxon>
    </lineage>
</organism>
<feature type="transmembrane region" description="Helical" evidence="1">
    <location>
        <begin position="365"/>
        <end position="383"/>
    </location>
</feature>
<dbReference type="Proteomes" id="UP000712157">
    <property type="component" value="Unassembled WGS sequence"/>
</dbReference>
<proteinExistence type="predicted"/>
<protein>
    <submittedName>
        <fullName evidence="2">DUF2142 domain-containing protein</fullName>
    </submittedName>
</protein>
<feature type="transmembrane region" description="Helical" evidence="1">
    <location>
        <begin position="527"/>
        <end position="547"/>
    </location>
</feature>
<sequence length="648" mass="73911">MKTYIKEHWRKLLVMAGAVILLTVLVELLVFNFHSLFDDTYTTRYDFAGGQTYDHVKIEDVDYSTTTEQDGKTVESKGLETDYTFTFPEKMYIKKLHIGYQSPVDFSITMNAYNDNGYGETAATEYYDQSLAAFTDYYNNIGQDATGCKIRVVNNFNGTIDFIEFSNELTMNPYRMFFLAVVFSCILFLIFGAPVFGRKLEVYFAFLSLLAGSIYIIFGGTLRIGWDEQVHFDNAYSNAYFSTVQYTEAATIMKEAHQPYYNTLEERQYIADYFNSKDNTDQAVLVSKPRFIPYNQWAYITQTLFLAIGRLLHLPFTILYMFGKFGNLLLYTLVVALAIKYAKVGKAIVAVIALLPTCLFQATCYAYDGVAISFTILGFILWLNEVLDKEKKLKWYNVLAIVGCFVFASLPKAIYIILLGLLCFFPKTKFGSKKQRIFFIAGVVAVMITIIYTFLFPVASQTSMGNVNWGSDVRNEESETGIVKQLMMILDHPWTYTKLLVGTIFKTFCDYIFGIGANANFAFLGAYSAQFTYLFTPLFLGLGFISCQEETKYVLDKKYKLLIGVLVFGVFCLIWTALYLSFTQIGALGFNGVQPRYYLPIMVMLPFLCRNKTLVCHGKLQNYNRIVMAIMTFVVLYGAYSIMLPFNV</sequence>
<keyword evidence="1" id="KW-0812">Transmembrane</keyword>
<dbReference type="RefSeq" id="WP_158341814.1">
    <property type="nucleotide sequence ID" value="NZ_JAHQCW010000011.1"/>
</dbReference>
<gene>
    <name evidence="2" type="ORF">KTH89_08670</name>
</gene>
<feature type="transmembrane region" description="Helical" evidence="1">
    <location>
        <begin position="12"/>
        <end position="31"/>
    </location>
</feature>
<name>A0A949JWT1_9FIRM</name>
<feature type="transmembrane region" description="Helical" evidence="1">
    <location>
        <begin position="395"/>
        <end position="425"/>
    </location>
</feature>
<feature type="transmembrane region" description="Helical" evidence="1">
    <location>
        <begin position="297"/>
        <end position="322"/>
    </location>
</feature>
<feature type="transmembrane region" description="Helical" evidence="1">
    <location>
        <begin position="437"/>
        <end position="459"/>
    </location>
</feature>
<dbReference type="Pfam" id="PF09913">
    <property type="entry name" value="DUF2142"/>
    <property type="match status" value="1"/>
</dbReference>
<dbReference type="AlphaFoldDB" id="A0A949JWT1"/>
<evidence type="ECO:0000256" key="1">
    <source>
        <dbReference type="SAM" id="Phobius"/>
    </source>
</evidence>
<evidence type="ECO:0000313" key="3">
    <source>
        <dbReference type="Proteomes" id="UP000712157"/>
    </source>
</evidence>
<dbReference type="InterPro" id="IPR018674">
    <property type="entry name" value="DUF2142_membrane"/>
</dbReference>
<keyword evidence="1" id="KW-1133">Transmembrane helix</keyword>
<reference evidence="2" key="1">
    <citation type="submission" date="2021-06" db="EMBL/GenBank/DDBJ databases">
        <title>Description of novel taxa of the family Lachnospiraceae.</title>
        <authorList>
            <person name="Chaplin A.V."/>
            <person name="Sokolova S.R."/>
            <person name="Pikina A.P."/>
            <person name="Korzhanova M."/>
            <person name="Belova V."/>
            <person name="Korostin D."/>
            <person name="Efimov B.A."/>
        </authorList>
    </citation>
    <scope>NUCLEOTIDE SEQUENCE</scope>
    <source>
        <strain evidence="2">ASD5720</strain>
    </source>
</reference>
<comment type="caution">
    <text evidence="2">The sequence shown here is derived from an EMBL/GenBank/DDBJ whole genome shotgun (WGS) entry which is preliminary data.</text>
</comment>